<accession>A0A1M7DZ31</accession>
<evidence type="ECO:0000313" key="2">
    <source>
        <dbReference type="Proteomes" id="UP000322545"/>
    </source>
</evidence>
<name>A0A1M7DZ31_9RHOB</name>
<reference evidence="1 2" key="1">
    <citation type="submission" date="2016-11" db="EMBL/GenBank/DDBJ databases">
        <authorList>
            <person name="Varghese N."/>
            <person name="Submissions S."/>
        </authorList>
    </citation>
    <scope>NUCLEOTIDE SEQUENCE [LARGE SCALE GENOMIC DNA]</scope>
    <source>
        <strain evidence="1 2">DSM 28249</strain>
    </source>
</reference>
<dbReference type="GO" id="GO:0000271">
    <property type="term" value="P:polysaccharide biosynthetic process"/>
    <property type="evidence" value="ECO:0007669"/>
    <property type="project" value="InterPro"/>
</dbReference>
<dbReference type="InterPro" id="IPR007833">
    <property type="entry name" value="Capsule_polysaccharide_synth"/>
</dbReference>
<evidence type="ECO:0000313" key="1">
    <source>
        <dbReference type="EMBL" id="SHL84710.1"/>
    </source>
</evidence>
<organism evidence="1 2">
    <name type="scientific">Roseovarius litoreus</name>
    <dbReference type="NCBI Taxonomy" id="1155722"/>
    <lineage>
        <taxon>Bacteria</taxon>
        <taxon>Pseudomonadati</taxon>
        <taxon>Pseudomonadota</taxon>
        <taxon>Alphaproteobacteria</taxon>
        <taxon>Rhodobacterales</taxon>
        <taxon>Roseobacteraceae</taxon>
        <taxon>Roseovarius</taxon>
    </lineage>
</organism>
<dbReference type="AlphaFoldDB" id="A0A1M7DZ31"/>
<protein>
    <submittedName>
        <fullName evidence="1">Capsular polysaccharide export protein</fullName>
    </submittedName>
</protein>
<keyword evidence="2" id="KW-1185">Reference proteome</keyword>
<dbReference type="Proteomes" id="UP000322545">
    <property type="component" value="Unassembled WGS sequence"/>
</dbReference>
<dbReference type="RefSeq" id="WP_149778931.1">
    <property type="nucleotide sequence ID" value="NZ_FRCB01000003.1"/>
</dbReference>
<dbReference type="Pfam" id="PF05159">
    <property type="entry name" value="Capsule_synth"/>
    <property type="match status" value="4"/>
</dbReference>
<dbReference type="EMBL" id="FRCB01000003">
    <property type="protein sequence ID" value="SHL84710.1"/>
    <property type="molecule type" value="Genomic_DNA"/>
</dbReference>
<gene>
    <name evidence="1" type="ORF">SAMN05443432_103124</name>
</gene>
<dbReference type="CDD" id="cd16439">
    <property type="entry name" value="beta_Kdo_transferase_KpsC_2"/>
    <property type="match status" value="1"/>
</dbReference>
<sequence length="686" mass="74673">MPAPHAHDPAAGDTPRRVFHVNAGFLRQRRLRRILSLAGYDLRLGWPGPSDLVAVWGHSPYAPRGEALAARTGAGLIRIEDALLRSLHPGRSGEPPLGLVIDHQGVHFDPSTPSDLETLLATHPLDDTPLMDRARAAIARLHEAHLTKYTAFDPKAPCPEPGYVLVIDQTRGDASVTHGRADANTFREMLFHAQTDHPGAPVLIKTHPETVQGHRAGYFGAEVETDRIRLFSDPVSPWALLDGAIAVYTVSSQLGFEAIYAGHKPHVFGQPFYAGWGLTEDHHPMPLPRRGRPLSRAQLFAGAMILYPKWYDPCRDRLCPLEDAISALEAQTRAWREDHAGWVASGMRLWKRGHLQRFFGGVRPVRFRSDPAKAASLSLKTGRRHMCWASGTTPAPDALRIEDGFLRSRGLGADLVPPLSLVCDDLGIYYDPGAESRLERLIASRARLRADQRNRAEALIAALTARGLSKYNLGGLLPDQADLPSGQRILVPGQVENDASIRLGAGAAVATNLALLQKARSENPGAVILYKPHPDVEAGLRPGALTPAQLAGLADAVLDRTDPATLLDHVDAVWTMTSLLGFEALLRGLPVTTTGAPFYAGWGLTRDLGPVPPRRRARPSLAGLVHATLIDYPRYLDPLTNLPCPVEVVLDRLSQGPAPRPGPANRALAKLQGAFASQSWIWRRRG</sequence>
<dbReference type="CDD" id="cd16440">
    <property type="entry name" value="beta_Kdo_transferase_KpsC_1"/>
    <property type="match status" value="1"/>
</dbReference>
<proteinExistence type="predicted"/>
<dbReference type="GO" id="GO:0015774">
    <property type="term" value="P:polysaccharide transport"/>
    <property type="evidence" value="ECO:0007669"/>
    <property type="project" value="InterPro"/>
</dbReference>